<reference evidence="2" key="1">
    <citation type="submission" date="2017-03" db="EMBL/GenBank/DDBJ databases">
        <authorList>
            <consortium name="AG Boll"/>
        </authorList>
    </citation>
    <scope>NUCLEOTIDE SEQUENCE [LARGE SCALE GENOMIC DNA]</scope>
    <source>
        <strain evidence="2">Chol</strain>
    </source>
</reference>
<keyword evidence="3" id="KW-1185">Reference proteome</keyword>
<keyword evidence="1" id="KW-0732">Signal</keyword>
<dbReference type="Gene3D" id="2.50.20.10">
    <property type="entry name" value="Lipoprotein localisation LolA/LolB/LppX"/>
    <property type="match status" value="1"/>
</dbReference>
<gene>
    <name evidence="2" type="ORF">SDENCHOL_10331</name>
</gene>
<dbReference type="OrthoDB" id="6751304at2"/>
<evidence type="ECO:0000313" key="2">
    <source>
        <dbReference type="EMBL" id="SMB21445.1"/>
    </source>
</evidence>
<dbReference type="Pfam" id="PF07044">
    <property type="entry name" value="DUF1329"/>
    <property type="match status" value="1"/>
</dbReference>
<dbReference type="EMBL" id="LT837803">
    <property type="protein sequence ID" value="SMB21445.1"/>
    <property type="molecule type" value="Genomic_DNA"/>
</dbReference>
<proteinExistence type="predicted"/>
<feature type="signal peptide" evidence="1">
    <location>
        <begin position="1"/>
        <end position="24"/>
    </location>
</feature>
<accession>A0A7Z7HNT6</accession>
<evidence type="ECO:0000256" key="1">
    <source>
        <dbReference type="SAM" id="SignalP"/>
    </source>
</evidence>
<protein>
    <submittedName>
        <fullName evidence="2">RseB</fullName>
    </submittedName>
</protein>
<sequence>MVSKYLKVAFPVVAMLGAVGMAHAKATPEELAKLGKELSCMGAEKAGTPSGVAEFTGKWLGAGPGMTTEIGKHPVDPYANEKPLFTITAQNVAQYGDKLSEGQKAMFKKYPNTYKMHVYPSHRDFRFEDSVCKTIARNGAETTISADGKSLQNYYMGASPFPIPKSGIEVVWNGMHPTIINVESRDIDTAVVYANGNITWGQQLMWQYARRNDPKLRGQKAEGTAVYVRFMTMMPERNKGEVVKTMDNFTMDKEARLAWQYIPAVRRVRQAPGFGFDSPIPSSSNTVVVDEVRLYNGSAERYDWKLIGKKEMYIPYNNFRLEGKAAGENKYANLLKPGHENPDFVRWELHRTWVIEGRLKEGYRHLYPTRVLYADEDTWLYAMSDIYDAQGKLWRFNWVNNFYAPGAKVFAQGAAFYHDLSSGTYTAYDLMQGKDKHLVIDQPGAEYAQVQFYSNDNMKASGY</sequence>
<organism evidence="2 3">
    <name type="scientific">Sterolibacterium denitrificans</name>
    <dbReference type="NCBI Taxonomy" id="157592"/>
    <lineage>
        <taxon>Bacteria</taxon>
        <taxon>Pseudomonadati</taxon>
        <taxon>Pseudomonadota</taxon>
        <taxon>Betaproteobacteria</taxon>
        <taxon>Nitrosomonadales</taxon>
        <taxon>Sterolibacteriaceae</taxon>
        <taxon>Sterolibacterium</taxon>
    </lineage>
</organism>
<dbReference type="RefSeq" id="WP_067169307.1">
    <property type="nucleotide sequence ID" value="NZ_LFZK01000001.1"/>
</dbReference>
<feature type="chain" id="PRO_5031035435" evidence="1">
    <location>
        <begin position="25"/>
        <end position="463"/>
    </location>
</feature>
<name>A0A7Z7HNT6_9PROT</name>
<evidence type="ECO:0000313" key="3">
    <source>
        <dbReference type="Proteomes" id="UP000242886"/>
    </source>
</evidence>
<dbReference type="Proteomes" id="UP000242886">
    <property type="component" value="Chromosome SDENCHOL"/>
</dbReference>
<dbReference type="AlphaFoldDB" id="A0A7Z7HNT6"/>
<dbReference type="InterPro" id="IPR010752">
    <property type="entry name" value="DUF1329"/>
</dbReference>